<organism evidence="2">
    <name type="scientific">Araucaria cunninghamii</name>
    <name type="common">Hoop pine</name>
    <name type="synonym">Moreton Bay pine</name>
    <dbReference type="NCBI Taxonomy" id="56994"/>
    <lineage>
        <taxon>Eukaryota</taxon>
        <taxon>Viridiplantae</taxon>
        <taxon>Streptophyta</taxon>
        <taxon>Embryophyta</taxon>
        <taxon>Tracheophyta</taxon>
        <taxon>Spermatophyta</taxon>
        <taxon>Pinopsida</taxon>
        <taxon>Pinidae</taxon>
        <taxon>Conifers II</taxon>
        <taxon>Araucariales</taxon>
        <taxon>Araucariaceae</taxon>
        <taxon>Araucaria</taxon>
    </lineage>
</organism>
<evidence type="ECO:0000313" key="2">
    <source>
        <dbReference type="EMBL" id="JAG98069.1"/>
    </source>
</evidence>
<dbReference type="PANTHER" id="PTHR34066:SF1">
    <property type="entry name" value="DUF1764 FAMILY PROTEIN"/>
    <property type="match status" value="1"/>
</dbReference>
<proteinExistence type="predicted"/>
<sequence length="140" mass="15664">MAKKRNRNAAADEQVPANQATTPKDKEQTQKETHNEIDEIFSKGKKSKMEKAKGSTPCGSTEGHIKNGKLDEQEVEPSSDAKEEKKKNKKKKKSEWSDPPPKPRRKTNDGYTIYSAEELGFNKKDAGGTPLCPFDCECCF</sequence>
<dbReference type="AlphaFoldDB" id="A0A0D6R5H7"/>
<accession>A0A0D6R5H7</accession>
<dbReference type="EMBL" id="GCKF01028549">
    <property type="protein sequence ID" value="JAG98069.1"/>
    <property type="molecule type" value="Transcribed_RNA"/>
</dbReference>
<protein>
    <recommendedName>
        <fullName evidence="3">DUF1764 domain-containing protein</fullName>
    </recommendedName>
</protein>
<dbReference type="PANTHER" id="PTHR34066">
    <property type="entry name" value="GROWTH FACTOR 2"/>
    <property type="match status" value="1"/>
</dbReference>
<reference evidence="2" key="1">
    <citation type="submission" date="2015-03" db="EMBL/GenBank/DDBJ databases">
        <title>A transcriptome of Araucaria cunninghamii, an australian fine timber species.</title>
        <authorList>
            <person name="Jing Yi C.J.Y."/>
            <person name="Yin San L.Y.S."/>
            <person name="Abdul Karim S.S."/>
            <person name="Wan Azmi N.N."/>
            <person name="Hercus R.R."/>
            <person name="Croft L.L."/>
        </authorList>
    </citation>
    <scope>NUCLEOTIDE SEQUENCE</scope>
    <source>
        <strain evidence="2">MI0301</strain>
        <tissue evidence="2">Leaf</tissue>
    </source>
</reference>
<dbReference type="Pfam" id="PF08576">
    <property type="entry name" value="DUF1764"/>
    <property type="match status" value="1"/>
</dbReference>
<feature type="compositionally biased region" description="Basic and acidic residues" evidence="1">
    <location>
        <begin position="63"/>
        <end position="72"/>
    </location>
</feature>
<feature type="region of interest" description="Disordered" evidence="1">
    <location>
        <begin position="1"/>
        <end position="111"/>
    </location>
</feature>
<dbReference type="InterPro" id="IPR013885">
    <property type="entry name" value="DUF1764_euk"/>
</dbReference>
<name>A0A0D6R5H7_ARACU</name>
<evidence type="ECO:0000256" key="1">
    <source>
        <dbReference type="SAM" id="MobiDB-lite"/>
    </source>
</evidence>
<feature type="compositionally biased region" description="Basic and acidic residues" evidence="1">
    <location>
        <begin position="23"/>
        <end position="53"/>
    </location>
</feature>
<evidence type="ECO:0008006" key="3">
    <source>
        <dbReference type="Google" id="ProtNLM"/>
    </source>
</evidence>